<organism evidence="10 11">
    <name type="scientific">Rhizopus oryzae</name>
    <name type="common">Mucormycosis agent</name>
    <name type="synonym">Rhizopus arrhizus var. delemar</name>
    <dbReference type="NCBI Taxonomy" id="64495"/>
    <lineage>
        <taxon>Eukaryota</taxon>
        <taxon>Fungi</taxon>
        <taxon>Fungi incertae sedis</taxon>
        <taxon>Mucoromycota</taxon>
        <taxon>Mucoromycotina</taxon>
        <taxon>Mucoromycetes</taxon>
        <taxon>Mucorales</taxon>
        <taxon>Mucorineae</taxon>
        <taxon>Rhizopodaceae</taxon>
        <taxon>Rhizopus</taxon>
    </lineage>
</organism>
<dbReference type="AlphaFoldDB" id="A0A9P6Y1F9"/>
<accession>A0A9P6Y1F9</accession>
<evidence type="ECO:0000256" key="2">
    <source>
        <dbReference type="ARBA" id="ARBA00022723"/>
    </source>
</evidence>
<keyword evidence="6" id="KW-0539">Nucleus</keyword>
<protein>
    <recommendedName>
        <fullName evidence="9">CCHC-type domain-containing protein</fullName>
    </recommendedName>
</protein>
<dbReference type="GO" id="GO:0071038">
    <property type="term" value="P:TRAMP-dependent tRNA surveillance pathway"/>
    <property type="evidence" value="ECO:0007669"/>
    <property type="project" value="TreeGrafter"/>
</dbReference>
<evidence type="ECO:0000256" key="5">
    <source>
        <dbReference type="ARBA" id="ARBA00022833"/>
    </source>
</evidence>
<dbReference type="PROSITE" id="PS50158">
    <property type="entry name" value="ZF_CCHC"/>
    <property type="match status" value="2"/>
</dbReference>
<dbReference type="GO" id="GO:0071035">
    <property type="term" value="P:nuclear polyadenylation-dependent rRNA catabolic process"/>
    <property type="evidence" value="ECO:0007669"/>
    <property type="project" value="TreeGrafter"/>
</dbReference>
<keyword evidence="4 7" id="KW-0863">Zinc-finger</keyword>
<dbReference type="InterPro" id="IPR001878">
    <property type="entry name" value="Znf_CCHC"/>
</dbReference>
<dbReference type="InterPro" id="IPR051644">
    <property type="entry name" value="TRAMP_AT-DNA-binding"/>
</dbReference>
<name>A0A9P6Y1F9_RHIOR</name>
<feature type="compositionally biased region" description="Polar residues" evidence="8">
    <location>
        <begin position="72"/>
        <end position="81"/>
    </location>
</feature>
<feature type="compositionally biased region" description="Polar residues" evidence="8">
    <location>
        <begin position="395"/>
        <end position="405"/>
    </location>
</feature>
<dbReference type="GO" id="GO:0071039">
    <property type="term" value="P:nuclear polyadenylation-dependent CUT catabolic process"/>
    <property type="evidence" value="ECO:0007669"/>
    <property type="project" value="TreeGrafter"/>
</dbReference>
<dbReference type="Proteomes" id="UP000717996">
    <property type="component" value="Unassembled WGS sequence"/>
</dbReference>
<dbReference type="SUPFAM" id="SSF57756">
    <property type="entry name" value="Retrovirus zinc finger-like domains"/>
    <property type="match status" value="1"/>
</dbReference>
<feature type="compositionally biased region" description="Low complexity" evidence="8">
    <location>
        <begin position="515"/>
        <end position="524"/>
    </location>
</feature>
<dbReference type="PANTHER" id="PTHR46543">
    <property type="entry name" value="ZINC FINGER CCHC DOMAIN-CONTAINING PROTEIN 7"/>
    <property type="match status" value="1"/>
</dbReference>
<dbReference type="GO" id="GO:0003723">
    <property type="term" value="F:RNA binding"/>
    <property type="evidence" value="ECO:0007669"/>
    <property type="project" value="TreeGrafter"/>
</dbReference>
<dbReference type="SMART" id="SM00343">
    <property type="entry name" value="ZnF_C2HC"/>
    <property type="match status" value="5"/>
</dbReference>
<dbReference type="OrthoDB" id="7608935at2759"/>
<evidence type="ECO:0000256" key="1">
    <source>
        <dbReference type="ARBA" id="ARBA00004123"/>
    </source>
</evidence>
<comment type="caution">
    <text evidence="10">The sequence shown here is derived from an EMBL/GenBank/DDBJ whole genome shotgun (WGS) entry which is preliminary data.</text>
</comment>
<feature type="region of interest" description="Disordered" evidence="8">
    <location>
        <begin position="394"/>
        <end position="459"/>
    </location>
</feature>
<dbReference type="Gene3D" id="4.10.60.10">
    <property type="entry name" value="Zinc finger, CCHC-type"/>
    <property type="match status" value="2"/>
</dbReference>
<keyword evidence="2" id="KW-0479">Metal-binding</keyword>
<evidence type="ECO:0000256" key="6">
    <source>
        <dbReference type="ARBA" id="ARBA00023242"/>
    </source>
</evidence>
<feature type="region of interest" description="Disordered" evidence="8">
    <location>
        <begin position="1"/>
        <end position="35"/>
    </location>
</feature>
<keyword evidence="3" id="KW-0677">Repeat</keyword>
<dbReference type="Pfam" id="PF00098">
    <property type="entry name" value="zf-CCHC"/>
    <property type="match status" value="1"/>
</dbReference>
<gene>
    <name evidence="10" type="ORF">G6F51_010728</name>
</gene>
<feature type="compositionally biased region" description="Polar residues" evidence="8">
    <location>
        <begin position="480"/>
        <end position="505"/>
    </location>
</feature>
<evidence type="ECO:0000259" key="9">
    <source>
        <dbReference type="PROSITE" id="PS50158"/>
    </source>
</evidence>
<dbReference type="EMBL" id="JAANIT010002312">
    <property type="protein sequence ID" value="KAG1536840.1"/>
    <property type="molecule type" value="Genomic_DNA"/>
</dbReference>
<dbReference type="GO" id="GO:0071036">
    <property type="term" value="P:nuclear polyadenylation-dependent snoRNA catabolic process"/>
    <property type="evidence" value="ECO:0007669"/>
    <property type="project" value="TreeGrafter"/>
</dbReference>
<feature type="domain" description="CCHC-type" evidence="9">
    <location>
        <begin position="254"/>
        <end position="269"/>
    </location>
</feature>
<evidence type="ECO:0000256" key="3">
    <source>
        <dbReference type="ARBA" id="ARBA00022737"/>
    </source>
</evidence>
<feature type="compositionally biased region" description="Acidic residues" evidence="8">
    <location>
        <begin position="120"/>
        <end position="137"/>
    </location>
</feature>
<evidence type="ECO:0000313" key="10">
    <source>
        <dbReference type="EMBL" id="KAG1536840.1"/>
    </source>
</evidence>
<dbReference type="GO" id="GO:0008270">
    <property type="term" value="F:zinc ion binding"/>
    <property type="evidence" value="ECO:0007669"/>
    <property type="project" value="UniProtKB-KW"/>
</dbReference>
<feature type="compositionally biased region" description="Basic and acidic residues" evidence="8">
    <location>
        <begin position="91"/>
        <end position="108"/>
    </location>
</feature>
<keyword evidence="5" id="KW-0862">Zinc</keyword>
<dbReference type="InterPro" id="IPR036875">
    <property type="entry name" value="Znf_CCHC_sf"/>
</dbReference>
<reference evidence="10" key="1">
    <citation type="journal article" date="2020" name="Microb. Genom.">
        <title>Genetic diversity of clinical and environmental Mucorales isolates obtained from an investigation of mucormycosis cases among solid organ transplant recipients.</title>
        <authorList>
            <person name="Nguyen M.H."/>
            <person name="Kaul D."/>
            <person name="Muto C."/>
            <person name="Cheng S.J."/>
            <person name="Richter R.A."/>
            <person name="Bruno V.M."/>
            <person name="Liu G."/>
            <person name="Beyhan S."/>
            <person name="Sundermann A.J."/>
            <person name="Mounaud S."/>
            <person name="Pasculle A.W."/>
            <person name="Nierman W.C."/>
            <person name="Driscoll E."/>
            <person name="Cumbie R."/>
            <person name="Clancy C.J."/>
            <person name="Dupont C.L."/>
        </authorList>
    </citation>
    <scope>NUCLEOTIDE SEQUENCE</scope>
    <source>
        <strain evidence="10">GL16</strain>
    </source>
</reference>
<dbReference type="GO" id="GO:0071037">
    <property type="term" value="P:nuclear polyadenylation-dependent snRNA catabolic process"/>
    <property type="evidence" value="ECO:0007669"/>
    <property type="project" value="TreeGrafter"/>
</dbReference>
<evidence type="ECO:0000256" key="7">
    <source>
        <dbReference type="PROSITE-ProRule" id="PRU00047"/>
    </source>
</evidence>
<comment type="subcellular location">
    <subcellularLocation>
        <location evidence="1">Nucleus</location>
    </subcellularLocation>
</comment>
<dbReference type="PANTHER" id="PTHR46543:SF1">
    <property type="entry name" value="ZINC FINGER CCHC DOMAIN-CONTAINING PROTEIN 7"/>
    <property type="match status" value="1"/>
</dbReference>
<feature type="region of interest" description="Disordered" evidence="8">
    <location>
        <begin position="478"/>
        <end position="547"/>
    </location>
</feature>
<evidence type="ECO:0000313" key="11">
    <source>
        <dbReference type="Proteomes" id="UP000717996"/>
    </source>
</evidence>
<dbReference type="GO" id="GO:0071031">
    <property type="term" value="P:nuclear mRNA surveillance of mRNA 3'-end processing"/>
    <property type="evidence" value="ECO:0007669"/>
    <property type="project" value="TreeGrafter"/>
</dbReference>
<proteinExistence type="predicted"/>
<feature type="region of interest" description="Disordered" evidence="8">
    <location>
        <begin position="342"/>
        <end position="382"/>
    </location>
</feature>
<feature type="compositionally biased region" description="Acidic residues" evidence="8">
    <location>
        <begin position="144"/>
        <end position="153"/>
    </location>
</feature>
<evidence type="ECO:0000256" key="8">
    <source>
        <dbReference type="SAM" id="MobiDB-lite"/>
    </source>
</evidence>
<evidence type="ECO:0000256" key="4">
    <source>
        <dbReference type="ARBA" id="ARBA00022771"/>
    </source>
</evidence>
<sequence>MYEDDEEELELLRQYEEEDPLADDSHKYSSDEMDSDLEDKIMSIVQYDSGVKRKRTNAESVPPTRSSSPVPANTTETTSKIVATPKPSVRRKVETIHAPLDIDKKRTEFSAANELHIESSDDEEEGEYISEQDEETDLNSSPSESEEDEEPQDEEKTQAVAPLVTRHISLDNKQYMDDEDTSEEEIELGKQIQELIDNQIQGRNKYKNISETDTRVPYCTVCHSPGHTFHSCRICKRCGSSEHIRRNCDWLDNCRRCKQTGHLAADCKNPTVQKNCDVCGGNYHTKEQCFRPFHHYFGVKPPAKSIFPYCYYCSNKGHFGDECPELSFRLGLMPSVFKMKNTGGNKFEKKTRDSYKEGKRNNSYLGKRAYPEDEDNSYPSKKKAEYNYKRRFVTASGSGNNNNNYKAPITFVHSHNSRNSEESSVYNRKENNKKAKKESKSGNNGKWPEKKGKKGRKGNVLDQFFQPEKRNITVIHNKPVTGNSNWKAINNNSLPQPSRSGTVHLSNKKNRKDQGQQQQQNQYQINFVRGTNKLPKPSKSGVIDLTR</sequence>
<dbReference type="GO" id="GO:0031499">
    <property type="term" value="C:TRAMP complex"/>
    <property type="evidence" value="ECO:0007669"/>
    <property type="project" value="TreeGrafter"/>
</dbReference>
<feature type="compositionally biased region" description="Low complexity" evidence="8">
    <location>
        <begin position="60"/>
        <end position="71"/>
    </location>
</feature>
<feature type="region of interest" description="Disordered" evidence="8">
    <location>
        <begin position="48"/>
        <end position="162"/>
    </location>
</feature>
<feature type="domain" description="CCHC-type" evidence="9">
    <location>
        <begin position="310"/>
        <end position="325"/>
    </location>
</feature>
<feature type="compositionally biased region" description="Basic and acidic residues" evidence="8">
    <location>
        <begin position="346"/>
        <end position="360"/>
    </location>
</feature>